<dbReference type="AlphaFoldDB" id="A0AAJ0D6G8"/>
<dbReference type="InterPro" id="IPR001810">
    <property type="entry name" value="F-box_dom"/>
</dbReference>
<reference evidence="2" key="1">
    <citation type="submission" date="2023-04" db="EMBL/GenBank/DDBJ databases">
        <title>Black Yeasts Isolated from many extreme environments.</title>
        <authorList>
            <person name="Coleine C."/>
            <person name="Stajich J.E."/>
            <person name="Selbmann L."/>
        </authorList>
    </citation>
    <scope>NUCLEOTIDE SEQUENCE</scope>
    <source>
        <strain evidence="2">CCFEE 5312</strain>
    </source>
</reference>
<feature type="domain" description="F-box" evidence="1">
    <location>
        <begin position="8"/>
        <end position="39"/>
    </location>
</feature>
<dbReference type="Proteomes" id="UP001271007">
    <property type="component" value="Unassembled WGS sequence"/>
</dbReference>
<comment type="caution">
    <text evidence="2">The sequence shown here is derived from an EMBL/GenBank/DDBJ whole genome shotgun (WGS) entry which is preliminary data.</text>
</comment>
<evidence type="ECO:0000313" key="2">
    <source>
        <dbReference type="EMBL" id="KAK3047206.1"/>
    </source>
</evidence>
<dbReference type="Gene3D" id="1.20.1280.50">
    <property type="match status" value="1"/>
</dbReference>
<dbReference type="InterPro" id="IPR036047">
    <property type="entry name" value="F-box-like_dom_sf"/>
</dbReference>
<gene>
    <name evidence="2" type="ORF">LTR09_011408</name>
</gene>
<proteinExistence type="predicted"/>
<evidence type="ECO:0000313" key="3">
    <source>
        <dbReference type="Proteomes" id="UP001271007"/>
    </source>
</evidence>
<evidence type="ECO:0000259" key="1">
    <source>
        <dbReference type="Pfam" id="PF00646"/>
    </source>
</evidence>
<dbReference type="EMBL" id="JAWDJX010000066">
    <property type="protein sequence ID" value="KAK3047206.1"/>
    <property type="molecule type" value="Genomic_DNA"/>
</dbReference>
<dbReference type="SUPFAM" id="SSF81383">
    <property type="entry name" value="F-box domain"/>
    <property type="match status" value="1"/>
</dbReference>
<accession>A0AAJ0D6G8</accession>
<keyword evidence="3" id="KW-1185">Reference proteome</keyword>
<protein>
    <recommendedName>
        <fullName evidence="1">F-box domain-containing protein</fullName>
    </recommendedName>
</protein>
<organism evidence="2 3">
    <name type="scientific">Extremus antarcticus</name>
    <dbReference type="NCBI Taxonomy" id="702011"/>
    <lineage>
        <taxon>Eukaryota</taxon>
        <taxon>Fungi</taxon>
        <taxon>Dikarya</taxon>
        <taxon>Ascomycota</taxon>
        <taxon>Pezizomycotina</taxon>
        <taxon>Dothideomycetes</taxon>
        <taxon>Dothideomycetidae</taxon>
        <taxon>Mycosphaerellales</taxon>
        <taxon>Extremaceae</taxon>
        <taxon>Extremus</taxon>
    </lineage>
</organism>
<dbReference type="Pfam" id="PF00646">
    <property type="entry name" value="F-box"/>
    <property type="match status" value="1"/>
</dbReference>
<sequence length="186" mass="20965">MEKALAIPELLEAILLHLPVIDILVNAQRVCKTWHDCVEGSTPLQRTLFLRPDLPPIGNRSSNGECTVDLSLRRVNSFGDLISIKEHTNRTAAFDRPGASWRSMLLIQPPVPMILRRDARTMRFSDVHNQSGLPKYGQVFSALTFGHVEMAMGKESLHVRVQVGGTIYWMTAAFQYDVDQLHWTTA</sequence>
<name>A0AAJ0D6G8_9PEZI</name>